<dbReference type="STRING" id="671072.PL9214520001"/>
<sequence length="303" mass="34832">MKFLIKNWFNFFSKNQGSNSSAILKEGFIDPVTGRHSLDRLYEQFAKPQVKGLFEPDAPSIYINHKIGQKVLGDYIIDQVFEDKKTGFYAEGRLPLKANQPPVLVIRGYGSWYPFYRVIEDTPDVFIASWEGQLKSAEKKGAIAWLKNHTQQGQKPDMIGESLGGKVAQQIVIKYSDYIRSTVTYNSLGISPELAKIAGINNIFHYFTLGERYAFWANRGGYLPGYCFQISKRGRNWVYKLENKIILKAKLSDLKNHVKSRNLSQLFWVFIAQIILLKRHNDIILNRHSPVVDIINLEQLQNI</sequence>
<gene>
    <name evidence="1" type="ORF">PL9214520001</name>
</gene>
<reference evidence="2" key="1">
    <citation type="submission" date="2015-10" db="EMBL/GenBank/DDBJ databases">
        <authorList>
            <person name="Regsiter A."/>
            <person name="william w."/>
        </authorList>
    </citation>
    <scope>NUCLEOTIDE SEQUENCE [LARGE SCALE GENOMIC DNA]</scope>
</reference>
<dbReference type="RefSeq" id="WP_245824284.1">
    <property type="nucleotide sequence ID" value="NZ_LN889803.1"/>
</dbReference>
<dbReference type="Proteomes" id="UP000184315">
    <property type="component" value="Unassembled WGS sequence"/>
</dbReference>
<evidence type="ECO:0000313" key="1">
    <source>
        <dbReference type="EMBL" id="CUR33462.1"/>
    </source>
</evidence>
<protein>
    <submittedName>
        <fullName evidence="1">Uncharacterized protein</fullName>
    </submittedName>
</protein>
<dbReference type="InterPro" id="IPR029058">
    <property type="entry name" value="AB_hydrolase_fold"/>
</dbReference>
<organism evidence="1 2">
    <name type="scientific">Planktothrix tepida PCC 9214</name>
    <dbReference type="NCBI Taxonomy" id="671072"/>
    <lineage>
        <taxon>Bacteria</taxon>
        <taxon>Bacillati</taxon>
        <taxon>Cyanobacteriota</taxon>
        <taxon>Cyanophyceae</taxon>
        <taxon>Oscillatoriophycideae</taxon>
        <taxon>Oscillatoriales</taxon>
        <taxon>Microcoleaceae</taxon>
        <taxon>Planktothrix</taxon>
    </lineage>
</organism>
<dbReference type="SUPFAM" id="SSF53474">
    <property type="entry name" value="alpha/beta-Hydrolases"/>
    <property type="match status" value="1"/>
</dbReference>
<dbReference type="Gene3D" id="3.40.50.1820">
    <property type="entry name" value="alpha/beta hydrolase"/>
    <property type="match status" value="1"/>
</dbReference>
<proteinExistence type="predicted"/>
<keyword evidence="2" id="KW-1185">Reference proteome</keyword>
<accession>A0A1J1LMN0</accession>
<evidence type="ECO:0000313" key="2">
    <source>
        <dbReference type="Proteomes" id="UP000184315"/>
    </source>
</evidence>
<name>A0A1J1LMN0_9CYAN</name>
<dbReference type="EMBL" id="CZDF01000158">
    <property type="protein sequence ID" value="CUR33462.1"/>
    <property type="molecule type" value="Genomic_DNA"/>
</dbReference>
<dbReference type="AlphaFoldDB" id="A0A1J1LMN0"/>